<name>Q04H82_OENOB</name>
<protein>
    <submittedName>
        <fullName evidence="1">Uncharacterized protein</fullName>
    </submittedName>
</protein>
<dbReference type="Proteomes" id="UP000000774">
    <property type="component" value="Chromosome"/>
</dbReference>
<evidence type="ECO:0000313" key="1">
    <source>
        <dbReference type="EMBL" id="ABJ56190.1"/>
    </source>
</evidence>
<dbReference type="HOGENOM" id="CLU_3424851_0_0_9"/>
<keyword evidence="2" id="KW-1185">Reference proteome</keyword>
<reference evidence="1 2" key="1">
    <citation type="journal article" date="2006" name="Proc. Natl. Acad. Sci. U.S.A.">
        <title>Comparative genomics of the lactic acid bacteria.</title>
        <authorList>
            <person name="Makarova K."/>
            <person name="Slesarev A."/>
            <person name="Wolf Y."/>
            <person name="Sorokin A."/>
            <person name="Mirkin B."/>
            <person name="Koonin E."/>
            <person name="Pavlov A."/>
            <person name="Pavlova N."/>
            <person name="Karamychev V."/>
            <person name="Polouchine N."/>
            <person name="Shakhova V."/>
            <person name="Grigoriev I."/>
            <person name="Lou Y."/>
            <person name="Rohksar D."/>
            <person name="Lucas S."/>
            <person name="Huang K."/>
            <person name="Goodstein D.M."/>
            <person name="Hawkins T."/>
            <person name="Plengvidhya V."/>
            <person name="Welker D."/>
            <person name="Hughes J."/>
            <person name="Goh Y."/>
            <person name="Benson A."/>
            <person name="Baldwin K."/>
            <person name="Lee J.H."/>
            <person name="Diaz-Muniz I."/>
            <person name="Dosti B."/>
            <person name="Smeianov V."/>
            <person name="Wechter W."/>
            <person name="Barabote R."/>
            <person name="Lorca G."/>
            <person name="Altermann E."/>
            <person name="Barrangou R."/>
            <person name="Ganesan B."/>
            <person name="Xie Y."/>
            <person name="Rawsthorne H."/>
            <person name="Tamir D."/>
            <person name="Parker C."/>
            <person name="Breidt F."/>
            <person name="Broadbent J."/>
            <person name="Hutkins R."/>
            <person name="O'Sullivan D."/>
            <person name="Steele J."/>
            <person name="Unlu G."/>
            <person name="Saier M."/>
            <person name="Klaenhammer T."/>
            <person name="Richardson P."/>
            <person name="Kozyavkin S."/>
            <person name="Weimer B."/>
            <person name="Mills D."/>
        </authorList>
    </citation>
    <scope>NUCLEOTIDE SEQUENCE [LARGE SCALE GENOMIC DNA]</scope>
    <source>
        <strain evidence="2">ATCC BAA-331 / PSU-1</strain>
    </source>
</reference>
<dbReference type="KEGG" id="ooe:OEOE_0201"/>
<dbReference type="AlphaFoldDB" id="Q04H82"/>
<organism evidence="1 2">
    <name type="scientific">Oenococcus oeni (strain ATCC BAA-331 / PSU-1)</name>
    <dbReference type="NCBI Taxonomy" id="203123"/>
    <lineage>
        <taxon>Bacteria</taxon>
        <taxon>Bacillati</taxon>
        <taxon>Bacillota</taxon>
        <taxon>Bacilli</taxon>
        <taxon>Lactobacillales</taxon>
        <taxon>Lactobacillaceae</taxon>
        <taxon>Oenococcus</taxon>
    </lineage>
</organism>
<accession>Q04H82</accession>
<evidence type="ECO:0000313" key="2">
    <source>
        <dbReference type="Proteomes" id="UP000000774"/>
    </source>
</evidence>
<sequence>MVNKKMSRGQIDFVNAFEEKNV</sequence>
<proteinExistence type="predicted"/>
<gene>
    <name evidence="1" type="ordered locus">OEOE_0201</name>
</gene>
<dbReference type="EMBL" id="CP000411">
    <property type="protein sequence ID" value="ABJ56190.1"/>
    <property type="molecule type" value="Genomic_DNA"/>
</dbReference>